<reference evidence="2" key="1">
    <citation type="journal article" date="2015" name="BMC Genomics">
        <title>Draft genome of a commonly misdiagnosed multidrug resistant pathogen Candida auris.</title>
        <authorList>
            <person name="Chatterjee S."/>
            <person name="Alampalli S.V."/>
            <person name="Nageshan R.K."/>
            <person name="Chettiar S.T."/>
            <person name="Joshi S."/>
            <person name="Tatu U.S."/>
        </authorList>
    </citation>
    <scope>NUCLEOTIDE SEQUENCE [LARGE SCALE GENOMIC DNA]</scope>
    <source>
        <strain evidence="2">6684</strain>
    </source>
</reference>
<evidence type="ECO:0000313" key="2">
    <source>
        <dbReference type="Proteomes" id="UP000037122"/>
    </source>
</evidence>
<protein>
    <submittedName>
        <fullName evidence="1">Uncharacterized protein</fullName>
    </submittedName>
</protein>
<comment type="caution">
    <text evidence="1">The sequence shown here is derived from an EMBL/GenBank/DDBJ whole genome shotgun (WGS) entry which is preliminary data.</text>
</comment>
<gene>
    <name evidence="1" type="ORF">QG37_08005</name>
</gene>
<sequence length="113" mass="12843">MKKLQRIKNKRKRNKSSSWIMNIANLRRRMRPWLHQQSAVQIASAAAETKKFDKTLAGGRIPSVDGGKTSTCLELLRFSGRALVLLALWLQKICLPKGGIKPSEKSFRVLAWK</sequence>
<proteinExistence type="predicted"/>
<dbReference type="VEuPathDB" id="FungiDB:QG37_08005"/>
<dbReference type="AlphaFoldDB" id="A0A0L0NPT2"/>
<accession>A0A0L0NPT2</accession>
<name>A0A0L0NPT2_CANAR</name>
<evidence type="ECO:0000313" key="1">
    <source>
        <dbReference type="EMBL" id="KND95680.1"/>
    </source>
</evidence>
<organism evidence="1 2">
    <name type="scientific">Candidozyma auris</name>
    <name type="common">Yeast</name>
    <name type="synonym">Candida auris</name>
    <dbReference type="NCBI Taxonomy" id="498019"/>
    <lineage>
        <taxon>Eukaryota</taxon>
        <taxon>Fungi</taxon>
        <taxon>Dikarya</taxon>
        <taxon>Ascomycota</taxon>
        <taxon>Saccharomycotina</taxon>
        <taxon>Pichiomycetes</taxon>
        <taxon>Metschnikowiaceae</taxon>
        <taxon>Candidozyma</taxon>
    </lineage>
</organism>
<dbReference type="EMBL" id="LGST01000066">
    <property type="protein sequence ID" value="KND95680.1"/>
    <property type="molecule type" value="Genomic_DNA"/>
</dbReference>
<dbReference type="Proteomes" id="UP000037122">
    <property type="component" value="Unassembled WGS sequence"/>
</dbReference>